<evidence type="ECO:0000256" key="5">
    <source>
        <dbReference type="ARBA" id="ARBA00022833"/>
    </source>
</evidence>
<comment type="similarity">
    <text evidence="1">In the C-terminal section; belongs to the transposase 35 family.</text>
</comment>
<protein>
    <submittedName>
        <fullName evidence="11">Transposase, IS605 OrfB family, central region</fullName>
    </submittedName>
</protein>
<dbReference type="NCBIfam" id="TIGR01766">
    <property type="entry name" value="IS200/IS605 family accessory protein TnpB-like domain"/>
    <property type="match status" value="1"/>
</dbReference>
<keyword evidence="3" id="KW-0815">Transposition</keyword>
<keyword evidence="12" id="KW-1185">Reference proteome</keyword>
<dbReference type="eggNOG" id="COG0675">
    <property type="taxonomic scope" value="Bacteria"/>
</dbReference>
<keyword evidence="4" id="KW-0479">Metal-binding</keyword>
<evidence type="ECO:0000256" key="1">
    <source>
        <dbReference type="ARBA" id="ARBA00008761"/>
    </source>
</evidence>
<keyword evidence="7" id="KW-0233">DNA recombination</keyword>
<feature type="domain" description="Cas12f1-like TNB" evidence="9">
    <location>
        <begin position="290"/>
        <end position="357"/>
    </location>
</feature>
<dbReference type="PANTHER" id="PTHR30405:SF11">
    <property type="entry name" value="RNA-GUIDED DNA ENDONUCLEASE RV2885C-RELATED"/>
    <property type="match status" value="1"/>
</dbReference>
<keyword evidence="6" id="KW-0238">DNA-binding</keyword>
<gene>
    <name evidence="11" type="ORF">Dacsa_0865</name>
</gene>
<dbReference type="STRING" id="13035.Dacsa_0865"/>
<dbReference type="EMBL" id="CP003944">
    <property type="protein sequence ID" value="AFZ49605.1"/>
    <property type="molecule type" value="Genomic_DNA"/>
</dbReference>
<sequence>MILSFKTELNLNNQQKTLCAKHAGVARHAYNWGLSLTKFILDHNKANPDDKIKFPSAIELHKLLVALCKPKNLWYYEVSKCAPQFALRNLREAWKRCFGGVSKPPKFKKKGRNDSFTLDGSIKIDHFHVKLPKVGWVRTFERLPQGVNPKTITISRTADKWFVSFKIEVEVKNTPKAHEIVGVDLGVKTLATLSTGEVFEGAKSYRKFEAKLSRLQYLNRHKEIGSKNWKKAQIKMARLHRKIANIRKDVLHKLTTYLAKNHSKIVIENLNVKGMLANHKLAKAIADMGFYEFRRQLEYKCQLFGSQLIIVDRWFPSSKTCSNCGTVKEKMSLSERTFQCESCGFRCDRDLNASKNLAFAGSSLV</sequence>
<dbReference type="AlphaFoldDB" id="K9YTB5"/>
<dbReference type="InterPro" id="IPR010095">
    <property type="entry name" value="Cas12f1-like_TNB"/>
</dbReference>
<evidence type="ECO:0000259" key="9">
    <source>
        <dbReference type="Pfam" id="PF07282"/>
    </source>
</evidence>
<dbReference type="Proteomes" id="UP000010482">
    <property type="component" value="Chromosome"/>
</dbReference>
<dbReference type="PATRIC" id="fig|13035.3.peg.968"/>
<dbReference type="InterPro" id="IPR051399">
    <property type="entry name" value="RNA-guided_DNA_endo/Transpos"/>
</dbReference>
<evidence type="ECO:0000256" key="3">
    <source>
        <dbReference type="ARBA" id="ARBA00022578"/>
    </source>
</evidence>
<dbReference type="Pfam" id="PF07282">
    <property type="entry name" value="Cas12f1-like_TNB"/>
    <property type="match status" value="1"/>
</dbReference>
<comment type="similarity">
    <text evidence="2">In the N-terminal section; belongs to the transposase 2 family.</text>
</comment>
<keyword evidence="5" id="KW-0862">Zinc</keyword>
<organism evidence="11 12">
    <name type="scientific">Dactylococcopsis salina (strain PCC 8305)</name>
    <name type="common">Myxobactron salinum</name>
    <dbReference type="NCBI Taxonomy" id="13035"/>
    <lineage>
        <taxon>Bacteria</taxon>
        <taxon>Bacillati</taxon>
        <taxon>Cyanobacteriota</taxon>
        <taxon>Cyanophyceae</taxon>
        <taxon>Nodosilineales</taxon>
        <taxon>Cymatolegaceae</taxon>
        <taxon>Dactylococcopsis</taxon>
    </lineage>
</organism>
<evidence type="ECO:0000313" key="12">
    <source>
        <dbReference type="Proteomes" id="UP000010482"/>
    </source>
</evidence>
<dbReference type="HOGENOM" id="CLU_032903_0_2_3"/>
<evidence type="ECO:0000256" key="7">
    <source>
        <dbReference type="ARBA" id="ARBA00023172"/>
    </source>
</evidence>
<dbReference type="NCBIfam" id="NF040570">
    <property type="entry name" value="guided_TnpB"/>
    <property type="match status" value="1"/>
</dbReference>
<dbReference type="OrthoDB" id="443538at2"/>
<dbReference type="GO" id="GO:0046872">
    <property type="term" value="F:metal ion binding"/>
    <property type="evidence" value="ECO:0007669"/>
    <property type="project" value="UniProtKB-KW"/>
</dbReference>
<dbReference type="InterPro" id="IPR001959">
    <property type="entry name" value="Transposase"/>
</dbReference>
<dbReference type="KEGG" id="dsl:Dacsa_0865"/>
<evidence type="ECO:0000259" key="10">
    <source>
        <dbReference type="Pfam" id="PF12323"/>
    </source>
</evidence>
<evidence type="ECO:0000259" key="8">
    <source>
        <dbReference type="Pfam" id="PF01385"/>
    </source>
</evidence>
<evidence type="ECO:0000256" key="6">
    <source>
        <dbReference type="ARBA" id="ARBA00023125"/>
    </source>
</evidence>
<dbReference type="GO" id="GO:0032196">
    <property type="term" value="P:transposition"/>
    <property type="evidence" value="ECO:0007669"/>
    <property type="project" value="UniProtKB-KW"/>
</dbReference>
<dbReference type="Pfam" id="PF01385">
    <property type="entry name" value="OrfB_IS605"/>
    <property type="match status" value="1"/>
</dbReference>
<feature type="domain" description="Transposase putative helix-turn-helix" evidence="10">
    <location>
        <begin position="1"/>
        <end position="38"/>
    </location>
</feature>
<dbReference type="InterPro" id="IPR021027">
    <property type="entry name" value="Transposase_put_HTH"/>
</dbReference>
<name>K9YTB5_DACS8</name>
<dbReference type="RefSeq" id="WP_015228617.1">
    <property type="nucleotide sequence ID" value="NC_019780.1"/>
</dbReference>
<evidence type="ECO:0000313" key="11">
    <source>
        <dbReference type="EMBL" id="AFZ49605.1"/>
    </source>
</evidence>
<feature type="domain" description="Probable transposase IS891/IS1136/IS1341" evidence="8">
    <location>
        <begin position="165"/>
        <end position="276"/>
    </location>
</feature>
<accession>K9YTB5</accession>
<dbReference type="Pfam" id="PF12323">
    <property type="entry name" value="HTH_OrfB_IS605"/>
    <property type="match status" value="1"/>
</dbReference>
<evidence type="ECO:0000256" key="4">
    <source>
        <dbReference type="ARBA" id="ARBA00022723"/>
    </source>
</evidence>
<dbReference type="GO" id="GO:0003677">
    <property type="term" value="F:DNA binding"/>
    <property type="evidence" value="ECO:0007669"/>
    <property type="project" value="UniProtKB-KW"/>
</dbReference>
<dbReference type="PANTHER" id="PTHR30405">
    <property type="entry name" value="TRANSPOSASE"/>
    <property type="match status" value="1"/>
</dbReference>
<proteinExistence type="inferred from homology"/>
<dbReference type="GO" id="GO:0006310">
    <property type="term" value="P:DNA recombination"/>
    <property type="evidence" value="ECO:0007669"/>
    <property type="project" value="UniProtKB-KW"/>
</dbReference>
<reference evidence="11" key="1">
    <citation type="submission" date="2012-04" db="EMBL/GenBank/DDBJ databases">
        <title>Finished genome of Dactylococcopsis salina PCC 8305.</title>
        <authorList>
            <consortium name="US DOE Joint Genome Institute"/>
            <person name="Gugger M."/>
            <person name="Coursin T."/>
            <person name="Rippka R."/>
            <person name="Tandeau De Marsac N."/>
            <person name="Huntemann M."/>
            <person name="Wei C.-L."/>
            <person name="Han J."/>
            <person name="Detter J.C."/>
            <person name="Han C."/>
            <person name="Tapia R."/>
            <person name="Daligault H."/>
            <person name="Chen A."/>
            <person name="Krypides N."/>
            <person name="Mavromatis K."/>
            <person name="Markowitz V."/>
            <person name="Szeto E."/>
            <person name="Ivanova N."/>
            <person name="Ovchinnikova G."/>
            <person name="Pagani I."/>
            <person name="Pati A."/>
            <person name="Goodwin L."/>
            <person name="Peters L."/>
            <person name="Pitluck S."/>
            <person name="Woyke T."/>
            <person name="Kerfeld C."/>
        </authorList>
    </citation>
    <scope>NUCLEOTIDE SEQUENCE [LARGE SCALE GENOMIC DNA]</scope>
    <source>
        <strain evidence="11">PCC 8305</strain>
    </source>
</reference>
<evidence type="ECO:0000256" key="2">
    <source>
        <dbReference type="ARBA" id="ARBA00011044"/>
    </source>
</evidence>